<dbReference type="EMBL" id="JAMZIH010001340">
    <property type="protein sequence ID" value="KAJ1678277.1"/>
    <property type="molecule type" value="Genomic_DNA"/>
</dbReference>
<name>A0ACC1HP98_9FUNG</name>
<dbReference type="Proteomes" id="UP001145114">
    <property type="component" value="Unassembled WGS sequence"/>
</dbReference>
<evidence type="ECO:0000313" key="2">
    <source>
        <dbReference type="Proteomes" id="UP001145114"/>
    </source>
</evidence>
<feature type="non-terminal residue" evidence="1">
    <location>
        <position position="318"/>
    </location>
</feature>
<sequence>MANPHPHPAQRRPPLARRSTVSGEEYTQPPTTSRPDAYLYRRLKVIDNVTEEELIRDLIYVMQGIDGKYIVWDSRWQTFDIRPGVVISGAACDLTRRLTEVGRLYRYISEYTEAASRTGGLVAQSLCSELQEELREHYKLVAILEAQQAKVEPGILPGESSRGLTLRRLNSWITEPLQKLRLIDSIVEKCKGKYPHLPHPARMCCVEVDIGVAAQKEPMLTGKGGQMLSQIHTFTVNGDPFINSLSNRLLSAASEPFNDMLVRWITIGELVDPHEECFIREDPNVPPEDMWRNRYSINYDMIPVYMDPEITKKIFLIG</sequence>
<proteinExistence type="predicted"/>
<reference evidence="1" key="1">
    <citation type="submission" date="2022-06" db="EMBL/GenBank/DDBJ databases">
        <title>Phylogenomic reconstructions and comparative analyses of Kickxellomycotina fungi.</title>
        <authorList>
            <person name="Reynolds N.K."/>
            <person name="Stajich J.E."/>
            <person name="Barry K."/>
            <person name="Grigoriev I.V."/>
            <person name="Crous P."/>
            <person name="Smith M.E."/>
        </authorList>
    </citation>
    <scope>NUCLEOTIDE SEQUENCE</scope>
    <source>
        <strain evidence="1">RSA 2271</strain>
    </source>
</reference>
<comment type="caution">
    <text evidence="1">The sequence shown here is derived from an EMBL/GenBank/DDBJ whole genome shotgun (WGS) entry which is preliminary data.</text>
</comment>
<organism evidence="1 2">
    <name type="scientific">Spiromyces aspiralis</name>
    <dbReference type="NCBI Taxonomy" id="68401"/>
    <lineage>
        <taxon>Eukaryota</taxon>
        <taxon>Fungi</taxon>
        <taxon>Fungi incertae sedis</taxon>
        <taxon>Zoopagomycota</taxon>
        <taxon>Kickxellomycotina</taxon>
        <taxon>Kickxellomycetes</taxon>
        <taxon>Kickxellales</taxon>
        <taxon>Kickxellaceae</taxon>
        <taxon>Spiromyces</taxon>
    </lineage>
</organism>
<accession>A0ACC1HP98</accession>
<gene>
    <name evidence="1" type="primary">SPC98_1</name>
    <name evidence="1" type="ORF">EV182_004397</name>
</gene>
<evidence type="ECO:0000313" key="1">
    <source>
        <dbReference type="EMBL" id="KAJ1678277.1"/>
    </source>
</evidence>
<protein>
    <submittedName>
        <fullName evidence="1">Microtubule-nucleating Tub4p (Gamma-tubulin) complex component</fullName>
    </submittedName>
</protein>
<keyword evidence="2" id="KW-1185">Reference proteome</keyword>